<dbReference type="InterPro" id="IPR052650">
    <property type="entry name" value="Zinc_finger_CCCH"/>
</dbReference>
<evidence type="ECO:0000313" key="2">
    <source>
        <dbReference type="EMBL" id="KAI0527351.1"/>
    </source>
</evidence>
<comment type="caution">
    <text evidence="2">The sequence shown here is derived from an EMBL/GenBank/DDBJ whole genome shotgun (WGS) entry which is preliminary data.</text>
</comment>
<proteinExistence type="predicted"/>
<dbReference type="EMBL" id="JAGYWB010000003">
    <property type="protein sequence ID" value="KAI0527351.1"/>
    <property type="molecule type" value="Genomic_DNA"/>
</dbReference>
<feature type="region of interest" description="Disordered" evidence="1">
    <location>
        <begin position="1"/>
        <end position="64"/>
    </location>
</feature>
<feature type="compositionally biased region" description="Basic and acidic residues" evidence="1">
    <location>
        <begin position="742"/>
        <end position="755"/>
    </location>
</feature>
<feature type="compositionally biased region" description="Basic and acidic residues" evidence="1">
    <location>
        <begin position="125"/>
        <end position="141"/>
    </location>
</feature>
<protein>
    <submittedName>
        <fullName evidence="2">Uncharacterized protein</fullName>
    </submittedName>
</protein>
<feature type="region of interest" description="Disordered" evidence="1">
    <location>
        <begin position="742"/>
        <end position="768"/>
    </location>
</feature>
<dbReference type="OrthoDB" id="1935339at2759"/>
<dbReference type="Proteomes" id="UP000829196">
    <property type="component" value="Unassembled WGS sequence"/>
</dbReference>
<feature type="compositionally biased region" description="Polar residues" evidence="1">
    <location>
        <begin position="1"/>
        <end position="19"/>
    </location>
</feature>
<feature type="compositionally biased region" description="Basic and acidic residues" evidence="1">
    <location>
        <begin position="196"/>
        <end position="220"/>
    </location>
</feature>
<feature type="region of interest" description="Disordered" evidence="1">
    <location>
        <begin position="125"/>
        <end position="220"/>
    </location>
</feature>
<dbReference type="PANTHER" id="PTHR36886">
    <property type="entry name" value="PROTEIN FRIGIDA-ESSENTIAL 1"/>
    <property type="match status" value="1"/>
</dbReference>
<accession>A0A8T3C2T5</accession>
<evidence type="ECO:0000256" key="1">
    <source>
        <dbReference type="SAM" id="MobiDB-lite"/>
    </source>
</evidence>
<dbReference type="PANTHER" id="PTHR36886:SF3">
    <property type="entry name" value="PROTEIN FRIGIDA-ESSENTIAL 1"/>
    <property type="match status" value="1"/>
</dbReference>
<evidence type="ECO:0000313" key="3">
    <source>
        <dbReference type="Proteomes" id="UP000829196"/>
    </source>
</evidence>
<feature type="compositionally biased region" description="Basic and acidic residues" evidence="1">
    <location>
        <begin position="352"/>
        <end position="363"/>
    </location>
</feature>
<feature type="compositionally biased region" description="Basic and acidic residues" evidence="1">
    <location>
        <begin position="20"/>
        <end position="30"/>
    </location>
</feature>
<gene>
    <name evidence="2" type="ORF">KFK09_002951</name>
</gene>
<dbReference type="AlphaFoldDB" id="A0A8T3C2T5"/>
<feature type="compositionally biased region" description="Basic and acidic residues" evidence="1">
    <location>
        <begin position="391"/>
        <end position="400"/>
    </location>
</feature>
<feature type="region of interest" description="Disordered" evidence="1">
    <location>
        <begin position="302"/>
        <end position="405"/>
    </location>
</feature>
<keyword evidence="3" id="KW-1185">Reference proteome</keyword>
<feature type="compositionally biased region" description="Polar residues" evidence="1">
    <location>
        <begin position="375"/>
        <end position="390"/>
    </location>
</feature>
<reference evidence="2" key="1">
    <citation type="journal article" date="2022" name="Front. Genet.">
        <title>Chromosome-Scale Assembly of the Dendrobium nobile Genome Provides Insights Into the Molecular Mechanism of the Biosynthesis of the Medicinal Active Ingredient of Dendrobium.</title>
        <authorList>
            <person name="Xu Q."/>
            <person name="Niu S.-C."/>
            <person name="Li K.-L."/>
            <person name="Zheng P.-J."/>
            <person name="Zhang X.-J."/>
            <person name="Jia Y."/>
            <person name="Liu Y."/>
            <person name="Niu Y.-X."/>
            <person name="Yu L.-H."/>
            <person name="Chen D.-F."/>
            <person name="Zhang G.-Q."/>
        </authorList>
    </citation>
    <scope>NUCLEOTIDE SEQUENCE</scope>
    <source>
        <tissue evidence="2">Leaf</tissue>
    </source>
</reference>
<name>A0A8T3C2T5_DENNO</name>
<sequence>MPKSSSQEPPFVGSNTHNDWNTKRTDEWLSKHNQAGRGAKRQSSSRMPKVGCNDYSSNSSSSNKTVFCARKEDDNTKWEAAGWPKWETVSNQNFEKYSRSSDPHVDDSAMACKKGWNESKYDNAKRVTGEGDDGIHHDGLDGWRQSNPNIHMVEKGRPADGNGKQETSHQNRKGRWNQSEEWTKSEDGSPRACKKGWNESRDGKQKREDGGDAFDHDGCDGWKQSSSNIHIVDAGSLSKSTSWDQVNDENLKQDIDEWGRWPGAISKTTRHYTSHTNRKGCWNQSKGWTKSEDGSTMACRSGWNAAGDGKETREITDGYDASEDDARDGWRESSSSIHMADKGSLSNSAAWDRAKDDNVKKENGGWTRWPGAMSKTIQQFPRQSWGWTSSDDGKSHKKTDGWNQDLVQNGDPWIHHGSMMARKCDWNKSVTGSMGDSLDIEQKKWDPGLDQTVGDPWKQISPTVPPKTRRRKFISATVAGGENSIIRKSKWSGAPDFSNPDALKQHRSRWCAAMAETSEQCTSSQNVKGCWNLSWGRIASEFGGSLMENNSRITDPDQSDDPKCDWNKSASWTESRVDPFDTKHKRWGPVFDQICRDPWEQHSPSELPSFCRRKSGSLTLDEVKNSFRKSNKFSASTDFGDPETLKQLPKIDGESLFRGRSRAPYHAWEHENYQSNDTYKKGAVGVSAYFGDSSSGRSQRSSQVRHQIGVAVLKHPERGTDEFLGRKKARCLGHDSKVSFEGPWKQRDHVHDTESWRQGSPNDGTEKNKLFLRQRCSDQDPLKDRGFPAKEESKEICCDRRDSDPCFHSFQPFSSTVCVSSSDPAFIQANVDPSSLNLCSGFSPAIIGQKSSPTPEELKTSSKKLEPVPITVAPSEKILNSNTHSIKEEAKQIGGFGNLSRSSVQTMNLPEPVDVQANGGNNSSKYEKEEVGANGEVKAAMDDKGIRMFKIALAEFVKEVIKPVWKEGRLSKAAHNTVVKKVVDKVVGVQGTNIPQTQERIDIFLSCAKGKLHKLVQDYLEMFINT</sequence>
<organism evidence="2 3">
    <name type="scientific">Dendrobium nobile</name>
    <name type="common">Orchid</name>
    <dbReference type="NCBI Taxonomy" id="94219"/>
    <lineage>
        <taxon>Eukaryota</taxon>
        <taxon>Viridiplantae</taxon>
        <taxon>Streptophyta</taxon>
        <taxon>Embryophyta</taxon>
        <taxon>Tracheophyta</taxon>
        <taxon>Spermatophyta</taxon>
        <taxon>Magnoliopsida</taxon>
        <taxon>Liliopsida</taxon>
        <taxon>Asparagales</taxon>
        <taxon>Orchidaceae</taxon>
        <taxon>Epidendroideae</taxon>
        <taxon>Malaxideae</taxon>
        <taxon>Dendrobiinae</taxon>
        <taxon>Dendrobium</taxon>
    </lineage>
</organism>